<dbReference type="InterPro" id="IPR002554">
    <property type="entry name" value="PP2A_B56"/>
</dbReference>
<dbReference type="GeneID" id="17272965"/>
<dbReference type="AlphaFoldDB" id="A0A0D3JV83"/>
<protein>
    <recommendedName>
        <fullName evidence="3">Protein phosphatase 2A regulatory B subunit</fullName>
    </recommendedName>
</protein>
<keyword evidence="2" id="KW-1185">Reference proteome</keyword>
<organism evidence="1 2">
    <name type="scientific">Emiliania huxleyi (strain CCMP1516)</name>
    <dbReference type="NCBI Taxonomy" id="280463"/>
    <lineage>
        <taxon>Eukaryota</taxon>
        <taxon>Haptista</taxon>
        <taxon>Haptophyta</taxon>
        <taxon>Prymnesiophyceae</taxon>
        <taxon>Isochrysidales</taxon>
        <taxon>Noelaerhabdaceae</taxon>
        <taxon>Emiliania</taxon>
    </lineage>
</organism>
<dbReference type="KEGG" id="ehx:EMIHUDRAFT_460727"/>
<evidence type="ECO:0000313" key="1">
    <source>
        <dbReference type="EnsemblProtists" id="EOD27418"/>
    </source>
</evidence>
<dbReference type="Pfam" id="PF01603">
    <property type="entry name" value="B56"/>
    <property type="match status" value="1"/>
</dbReference>
<reference evidence="2" key="1">
    <citation type="journal article" date="2013" name="Nature">
        <title>Pan genome of the phytoplankton Emiliania underpins its global distribution.</title>
        <authorList>
            <person name="Read B.A."/>
            <person name="Kegel J."/>
            <person name="Klute M.J."/>
            <person name="Kuo A."/>
            <person name="Lefebvre S.C."/>
            <person name="Maumus F."/>
            <person name="Mayer C."/>
            <person name="Miller J."/>
            <person name="Monier A."/>
            <person name="Salamov A."/>
            <person name="Young J."/>
            <person name="Aguilar M."/>
            <person name="Claverie J.M."/>
            <person name="Frickenhaus S."/>
            <person name="Gonzalez K."/>
            <person name="Herman E.K."/>
            <person name="Lin Y.C."/>
            <person name="Napier J."/>
            <person name="Ogata H."/>
            <person name="Sarno A.F."/>
            <person name="Shmutz J."/>
            <person name="Schroeder D."/>
            <person name="de Vargas C."/>
            <person name="Verret F."/>
            <person name="von Dassow P."/>
            <person name="Valentin K."/>
            <person name="Van de Peer Y."/>
            <person name="Wheeler G."/>
            <person name="Dacks J.B."/>
            <person name="Delwiche C.F."/>
            <person name="Dyhrman S.T."/>
            <person name="Glockner G."/>
            <person name="John U."/>
            <person name="Richards T."/>
            <person name="Worden A.Z."/>
            <person name="Zhang X."/>
            <person name="Grigoriev I.V."/>
            <person name="Allen A.E."/>
            <person name="Bidle K."/>
            <person name="Borodovsky M."/>
            <person name="Bowler C."/>
            <person name="Brownlee C."/>
            <person name="Cock J.M."/>
            <person name="Elias M."/>
            <person name="Gladyshev V.N."/>
            <person name="Groth M."/>
            <person name="Guda C."/>
            <person name="Hadaegh A."/>
            <person name="Iglesias-Rodriguez M.D."/>
            <person name="Jenkins J."/>
            <person name="Jones B.M."/>
            <person name="Lawson T."/>
            <person name="Leese F."/>
            <person name="Lindquist E."/>
            <person name="Lobanov A."/>
            <person name="Lomsadze A."/>
            <person name="Malik S.B."/>
            <person name="Marsh M.E."/>
            <person name="Mackinder L."/>
            <person name="Mock T."/>
            <person name="Mueller-Roeber B."/>
            <person name="Pagarete A."/>
            <person name="Parker M."/>
            <person name="Probert I."/>
            <person name="Quesneville H."/>
            <person name="Raines C."/>
            <person name="Rensing S.A."/>
            <person name="Riano-Pachon D.M."/>
            <person name="Richier S."/>
            <person name="Rokitta S."/>
            <person name="Shiraiwa Y."/>
            <person name="Soanes D.M."/>
            <person name="van der Giezen M."/>
            <person name="Wahlund T.M."/>
            <person name="Williams B."/>
            <person name="Wilson W."/>
            <person name="Wolfe G."/>
            <person name="Wurch L.L."/>
        </authorList>
    </citation>
    <scope>NUCLEOTIDE SEQUENCE</scope>
</reference>
<dbReference type="Gene3D" id="1.25.10.10">
    <property type="entry name" value="Leucine-rich Repeat Variant"/>
    <property type="match status" value="1"/>
</dbReference>
<dbReference type="STRING" id="2903.R1CWI5"/>
<dbReference type="HOGENOM" id="CLU_1717377_0_0_1"/>
<dbReference type="EnsemblProtists" id="EOD27418">
    <property type="protein sequence ID" value="EOD27418"/>
    <property type="gene ID" value="EMIHUDRAFT_460727"/>
</dbReference>
<dbReference type="eggNOG" id="KOG2085">
    <property type="taxonomic scope" value="Eukaryota"/>
</dbReference>
<reference evidence="1" key="2">
    <citation type="submission" date="2024-10" db="UniProtKB">
        <authorList>
            <consortium name="EnsemblProtists"/>
        </authorList>
    </citation>
    <scope>IDENTIFICATION</scope>
</reference>
<dbReference type="Proteomes" id="UP000013827">
    <property type="component" value="Unassembled WGS sequence"/>
</dbReference>
<dbReference type="GO" id="GO:0007165">
    <property type="term" value="P:signal transduction"/>
    <property type="evidence" value="ECO:0007669"/>
    <property type="project" value="InterPro"/>
</dbReference>
<dbReference type="PANTHER" id="PTHR10257:SF3">
    <property type="entry name" value="SERINE_THREONINE-PROTEIN PHOSPHATASE 2A 56 KDA REGULATORY SUBUNIT GAMMA ISOFORM"/>
    <property type="match status" value="1"/>
</dbReference>
<dbReference type="RefSeq" id="XP_005779847.1">
    <property type="nucleotide sequence ID" value="XM_005779790.1"/>
</dbReference>
<dbReference type="InterPro" id="IPR011989">
    <property type="entry name" value="ARM-like"/>
</dbReference>
<dbReference type="PANTHER" id="PTHR10257">
    <property type="entry name" value="SERINE/THREONINE PROTEIN PHOSPHATASE 2A PP2A REGULATORY SUBUNIT B"/>
    <property type="match status" value="1"/>
</dbReference>
<name>A0A0D3JV83_EMIH1</name>
<proteinExistence type="predicted"/>
<evidence type="ECO:0000313" key="2">
    <source>
        <dbReference type="Proteomes" id="UP000013827"/>
    </source>
</evidence>
<accession>A0A0D3JV83</accession>
<dbReference type="PaxDb" id="2903-EOD27418"/>
<dbReference type="GO" id="GO:0019888">
    <property type="term" value="F:protein phosphatase regulator activity"/>
    <property type="evidence" value="ECO:0007669"/>
    <property type="project" value="InterPro"/>
</dbReference>
<evidence type="ECO:0008006" key="3">
    <source>
        <dbReference type="Google" id="ProtNLM"/>
    </source>
</evidence>
<dbReference type="GO" id="GO:0000159">
    <property type="term" value="C:protein phosphatase type 2A complex"/>
    <property type="evidence" value="ECO:0007669"/>
    <property type="project" value="InterPro"/>
</dbReference>
<dbReference type="SUPFAM" id="SSF48371">
    <property type="entry name" value="ARM repeat"/>
    <property type="match status" value="1"/>
</dbReference>
<sequence>MPTGAFIRKAINNILYTFVYETERHNGIAELLEILGSIINGFALPLKEEHMLFLHRALLPLHKVRFIGMYHQQLSYCVSQFDPKLAKPVLEAILKFWPCTHSPKEAKRQRASTAAPVLLLNELEEVLEMVDAREFAAVMAPLFAQV</sequence>
<dbReference type="InterPro" id="IPR016024">
    <property type="entry name" value="ARM-type_fold"/>
</dbReference>